<protein>
    <recommendedName>
        <fullName evidence="2 9">Tryptophan--tRNA ligase</fullName>
        <ecNumber evidence="2 9">6.1.1.2</ecNumber>
    </recommendedName>
</protein>
<dbReference type="FunFam" id="1.10.240.10:FF:000005">
    <property type="entry name" value="Tryptophan--tRNA ligase"/>
    <property type="match status" value="1"/>
</dbReference>
<evidence type="ECO:0000256" key="7">
    <source>
        <dbReference type="ARBA" id="ARBA00023146"/>
    </source>
</evidence>
<dbReference type="OrthoDB" id="9801042at2"/>
<evidence type="ECO:0000256" key="8">
    <source>
        <dbReference type="ARBA" id="ARBA00049929"/>
    </source>
</evidence>
<dbReference type="NCBIfam" id="TIGR00233">
    <property type="entry name" value="trpS"/>
    <property type="match status" value="1"/>
</dbReference>
<keyword evidence="4 10" id="KW-0547">Nucleotide-binding</keyword>
<evidence type="ECO:0000256" key="6">
    <source>
        <dbReference type="ARBA" id="ARBA00022917"/>
    </source>
</evidence>
<dbReference type="GO" id="GO:0006436">
    <property type="term" value="P:tryptophanyl-tRNA aminoacylation"/>
    <property type="evidence" value="ECO:0007669"/>
    <property type="project" value="UniProtKB-UniRule"/>
</dbReference>
<dbReference type="GO" id="GO:0004830">
    <property type="term" value="F:tryptophan-tRNA ligase activity"/>
    <property type="evidence" value="ECO:0007669"/>
    <property type="project" value="UniProtKB-UniRule"/>
</dbReference>
<dbReference type="Proteomes" id="UP000305888">
    <property type="component" value="Chromosome"/>
</dbReference>
<dbReference type="AlphaFoldDB" id="A0A5B8FGM0"/>
<reference evidence="11 12" key="1">
    <citation type="submission" date="2019-06" db="EMBL/GenBank/DDBJ databases">
        <title>Genome sequence of Rhodobacteraceae bacterium D4M1.</title>
        <authorList>
            <person name="Cao J."/>
        </authorList>
    </citation>
    <scope>NUCLEOTIDE SEQUENCE [LARGE SCALE GENOMIC DNA]</scope>
    <source>
        <strain evidence="11 12">D4M1</strain>
    </source>
</reference>
<comment type="similarity">
    <text evidence="1 10">Belongs to the class-I aminoacyl-tRNA synthetase family.</text>
</comment>
<keyword evidence="7 10" id="KW-0030">Aminoacyl-tRNA synthetase</keyword>
<dbReference type="SUPFAM" id="SSF52374">
    <property type="entry name" value="Nucleotidylyl transferase"/>
    <property type="match status" value="1"/>
</dbReference>
<keyword evidence="12" id="KW-1185">Reference proteome</keyword>
<evidence type="ECO:0000313" key="12">
    <source>
        <dbReference type="Proteomes" id="UP000305888"/>
    </source>
</evidence>
<dbReference type="KEGG" id="ppru:FDP22_06145"/>
<dbReference type="PRINTS" id="PR01039">
    <property type="entry name" value="TRNASYNTHTRP"/>
</dbReference>
<evidence type="ECO:0000256" key="9">
    <source>
        <dbReference type="NCBIfam" id="TIGR00233"/>
    </source>
</evidence>
<dbReference type="InterPro" id="IPR050203">
    <property type="entry name" value="Trp-tRNA_synthetase"/>
</dbReference>
<dbReference type="InterPro" id="IPR014729">
    <property type="entry name" value="Rossmann-like_a/b/a_fold"/>
</dbReference>
<evidence type="ECO:0000313" key="11">
    <source>
        <dbReference type="EMBL" id="QDL91401.1"/>
    </source>
</evidence>
<name>A0A5B8FGM0_9RHOB</name>
<proteinExistence type="inferred from homology"/>
<dbReference type="EMBL" id="CP040818">
    <property type="protein sequence ID" value="QDL91401.1"/>
    <property type="molecule type" value="Genomic_DNA"/>
</dbReference>
<dbReference type="PANTHER" id="PTHR43766:SF1">
    <property type="entry name" value="TRYPTOPHAN--TRNA LIGASE, MITOCHONDRIAL"/>
    <property type="match status" value="1"/>
</dbReference>
<dbReference type="EC" id="6.1.1.2" evidence="2 9"/>
<keyword evidence="6 10" id="KW-0648">Protein biosynthesis</keyword>
<dbReference type="PANTHER" id="PTHR43766">
    <property type="entry name" value="TRYPTOPHAN--TRNA LIGASE, MITOCHONDRIAL"/>
    <property type="match status" value="1"/>
</dbReference>
<evidence type="ECO:0000256" key="10">
    <source>
        <dbReference type="RuleBase" id="RU363036"/>
    </source>
</evidence>
<comment type="catalytic activity">
    <reaction evidence="8">
        <text>tRNA(Trp) + L-tryptophan + ATP = L-tryptophyl-tRNA(Trp) + AMP + diphosphate + H(+)</text>
        <dbReference type="Rhea" id="RHEA:24080"/>
        <dbReference type="Rhea" id="RHEA-COMP:9671"/>
        <dbReference type="Rhea" id="RHEA-COMP:9705"/>
        <dbReference type="ChEBI" id="CHEBI:15378"/>
        <dbReference type="ChEBI" id="CHEBI:30616"/>
        <dbReference type="ChEBI" id="CHEBI:33019"/>
        <dbReference type="ChEBI" id="CHEBI:57912"/>
        <dbReference type="ChEBI" id="CHEBI:78442"/>
        <dbReference type="ChEBI" id="CHEBI:78535"/>
        <dbReference type="ChEBI" id="CHEBI:456215"/>
        <dbReference type="EC" id="6.1.1.2"/>
    </reaction>
</comment>
<dbReference type="RefSeq" id="WP_138577855.1">
    <property type="nucleotide sequence ID" value="NZ_CP040818.1"/>
</dbReference>
<gene>
    <name evidence="11" type="primary">trpS</name>
    <name evidence="11" type="ORF">FDP22_06145</name>
</gene>
<evidence type="ECO:0000256" key="4">
    <source>
        <dbReference type="ARBA" id="ARBA00022741"/>
    </source>
</evidence>
<dbReference type="GO" id="GO:0005524">
    <property type="term" value="F:ATP binding"/>
    <property type="evidence" value="ECO:0007669"/>
    <property type="project" value="UniProtKB-KW"/>
</dbReference>
<evidence type="ECO:0000256" key="3">
    <source>
        <dbReference type="ARBA" id="ARBA00022598"/>
    </source>
</evidence>
<dbReference type="InterPro" id="IPR002305">
    <property type="entry name" value="aa-tRNA-synth_Ic"/>
</dbReference>
<organism evidence="11 12">
    <name type="scientific">Paroceanicella profunda</name>
    <dbReference type="NCBI Taxonomy" id="2579971"/>
    <lineage>
        <taxon>Bacteria</taxon>
        <taxon>Pseudomonadati</taxon>
        <taxon>Pseudomonadota</taxon>
        <taxon>Alphaproteobacteria</taxon>
        <taxon>Rhodobacterales</taxon>
        <taxon>Paracoccaceae</taxon>
        <taxon>Paroceanicella</taxon>
    </lineage>
</organism>
<keyword evidence="5 10" id="KW-0067">ATP-binding</keyword>
<dbReference type="Gene3D" id="1.10.240.10">
    <property type="entry name" value="Tyrosyl-Transfer RNA Synthetase"/>
    <property type="match status" value="1"/>
</dbReference>
<evidence type="ECO:0000256" key="2">
    <source>
        <dbReference type="ARBA" id="ARBA00013161"/>
    </source>
</evidence>
<sequence>MPNPVILTGDRTTGPLHIGHYAGSLKNRLRLQDSHEQYLLLADTQALTDNASDVAKVRDSVLEVALDYLAVGIDPAKSTICLQSHLPALAELSMLYLNFVTVARLERNPTIKDEIRARGFGRDIPAGFLCYPAAQAADITAFRAGLVPVGADQAPLIEQTNEIVRRINAACGRPVLVEAEAFIPESGRLPGVDGGAKMSKSGGNAIRLSASADEISAAVRRMFTDPGHLRAEDPGRVEGNVVFQYLDAFDTERAEVSALKRHYRRGGLGDAVLKRRLEDILQALLAPIRTRRAALAREPGHVLDILRAGTAKAREVTGATRDSVVEGLGLLRLFEAEMVANAAKSDAAGKDLFTPA</sequence>
<keyword evidence="3 10" id="KW-0436">Ligase</keyword>
<evidence type="ECO:0000256" key="5">
    <source>
        <dbReference type="ARBA" id="ARBA00022840"/>
    </source>
</evidence>
<dbReference type="GO" id="GO:0005829">
    <property type="term" value="C:cytosol"/>
    <property type="evidence" value="ECO:0007669"/>
    <property type="project" value="TreeGrafter"/>
</dbReference>
<evidence type="ECO:0000256" key="1">
    <source>
        <dbReference type="ARBA" id="ARBA00005594"/>
    </source>
</evidence>
<dbReference type="CDD" id="cd00806">
    <property type="entry name" value="TrpRS_core"/>
    <property type="match status" value="1"/>
</dbReference>
<dbReference type="Gene3D" id="3.40.50.620">
    <property type="entry name" value="HUPs"/>
    <property type="match status" value="1"/>
</dbReference>
<accession>A0A5B8FGM0</accession>
<dbReference type="InterPro" id="IPR002306">
    <property type="entry name" value="Trp-tRNA-ligase"/>
</dbReference>
<dbReference type="Pfam" id="PF00579">
    <property type="entry name" value="tRNA-synt_1b"/>
    <property type="match status" value="1"/>
</dbReference>